<organism evidence="1 2">
    <name type="scientific">Trypanosoma rangeli</name>
    <dbReference type="NCBI Taxonomy" id="5698"/>
    <lineage>
        <taxon>Eukaryota</taxon>
        <taxon>Discoba</taxon>
        <taxon>Euglenozoa</taxon>
        <taxon>Kinetoplastea</taxon>
        <taxon>Metakinetoplastina</taxon>
        <taxon>Trypanosomatida</taxon>
        <taxon>Trypanosomatidae</taxon>
        <taxon>Trypanosoma</taxon>
        <taxon>Herpetosoma</taxon>
    </lineage>
</organism>
<dbReference type="GeneID" id="40333247"/>
<comment type="caution">
    <text evidence="1">The sequence shown here is derived from an EMBL/GenBank/DDBJ whole genome shotgun (WGS) entry which is preliminary data.</text>
</comment>
<sequence>MAADRFIPVGGKWACEGSQRYITSSFSLDDWPLRTATRTGGRVTLEEFSACLHRPSDLNTVATTPTYLRLERALSFVMAEAVVVQVLQSRGGNSSCPHCTA</sequence>
<dbReference type="EMBL" id="MKGL01000562">
    <property type="protein sequence ID" value="RNE97442.1"/>
    <property type="molecule type" value="Genomic_DNA"/>
</dbReference>
<dbReference type="AlphaFoldDB" id="A0A3R7MZ21"/>
<evidence type="ECO:0000313" key="1">
    <source>
        <dbReference type="EMBL" id="RNE97442.1"/>
    </source>
</evidence>
<evidence type="ECO:0000313" key="2">
    <source>
        <dbReference type="Proteomes" id="UP000283634"/>
    </source>
</evidence>
<protein>
    <submittedName>
        <fullName evidence="1">Uncharacterized protein</fullName>
    </submittedName>
</protein>
<dbReference type="RefSeq" id="XP_029234125.1">
    <property type="nucleotide sequence ID" value="XM_029386006.1"/>
</dbReference>
<dbReference type="Proteomes" id="UP000283634">
    <property type="component" value="Unassembled WGS sequence"/>
</dbReference>
<proteinExistence type="predicted"/>
<keyword evidence="2" id="KW-1185">Reference proteome</keyword>
<accession>A0A3R7MZ21</accession>
<gene>
    <name evidence="1" type="ORF">TraAM80_09314</name>
</gene>
<reference evidence="1 2" key="1">
    <citation type="journal article" date="2018" name="BMC Genomics">
        <title>Genomic comparison of Trypanosoma conorhini and Trypanosoma rangeli to Trypanosoma cruzi strains of high and low virulence.</title>
        <authorList>
            <person name="Bradwell K.R."/>
            <person name="Koparde V.N."/>
            <person name="Matveyev A.V."/>
            <person name="Serrano M.G."/>
            <person name="Alves J.M."/>
            <person name="Parikh H."/>
            <person name="Huang B."/>
            <person name="Lee V."/>
            <person name="Espinosa-Alvarez O."/>
            <person name="Ortiz P.A."/>
            <person name="Costa-Martins A.G."/>
            <person name="Teixeira M.M."/>
            <person name="Buck G.A."/>
        </authorList>
    </citation>
    <scope>NUCLEOTIDE SEQUENCE [LARGE SCALE GENOMIC DNA]</scope>
    <source>
        <strain evidence="1 2">AM80</strain>
    </source>
</reference>
<name>A0A3R7MZ21_TRYRA</name>